<accession>A0A7V3YI85</accession>
<evidence type="ECO:0000256" key="1">
    <source>
        <dbReference type="SAM" id="SignalP"/>
    </source>
</evidence>
<dbReference type="EMBL" id="DTFV01000139">
    <property type="protein sequence ID" value="HGI31577.1"/>
    <property type="molecule type" value="Genomic_DNA"/>
</dbReference>
<evidence type="ECO:0008006" key="3">
    <source>
        <dbReference type="Google" id="ProtNLM"/>
    </source>
</evidence>
<evidence type="ECO:0000313" key="2">
    <source>
        <dbReference type="EMBL" id="HGI31577.1"/>
    </source>
</evidence>
<keyword evidence="1" id="KW-0732">Signal</keyword>
<organism evidence="2">
    <name type="scientific">Candidatus Caldatribacterium californiense</name>
    <dbReference type="NCBI Taxonomy" id="1454726"/>
    <lineage>
        <taxon>Bacteria</taxon>
        <taxon>Pseudomonadati</taxon>
        <taxon>Atribacterota</taxon>
        <taxon>Atribacteria</taxon>
        <taxon>Atribacterales</taxon>
        <taxon>Candidatus Caldatribacteriaceae</taxon>
        <taxon>Candidatus Caldatribacterium</taxon>
    </lineage>
</organism>
<sequence length="79" mass="8292">MGVFLPQPSGKVLRWLAAACALLLVFLVANATDVSSLRAFPVEVIEVVNGSTVRVCAGGREEIVRLIGVGDTEAQPQGQ</sequence>
<comment type="caution">
    <text evidence="2">The sequence shown here is derived from an EMBL/GenBank/DDBJ whole genome shotgun (WGS) entry which is preliminary data.</text>
</comment>
<feature type="signal peptide" evidence="1">
    <location>
        <begin position="1"/>
        <end position="31"/>
    </location>
</feature>
<gene>
    <name evidence="2" type="ORF">ENV30_09795</name>
</gene>
<dbReference type="AlphaFoldDB" id="A0A7V3YI85"/>
<feature type="chain" id="PRO_5031354137" description="Nuclease" evidence="1">
    <location>
        <begin position="32"/>
        <end position="79"/>
    </location>
</feature>
<reference evidence="2" key="1">
    <citation type="journal article" date="2020" name="mSystems">
        <title>Genome- and Community-Level Interaction Insights into Carbon Utilization and Element Cycling Functions of Hydrothermarchaeota in Hydrothermal Sediment.</title>
        <authorList>
            <person name="Zhou Z."/>
            <person name="Liu Y."/>
            <person name="Xu W."/>
            <person name="Pan J."/>
            <person name="Luo Z.H."/>
            <person name="Li M."/>
        </authorList>
    </citation>
    <scope>NUCLEOTIDE SEQUENCE [LARGE SCALE GENOMIC DNA]</scope>
    <source>
        <strain evidence="2">SpSt-747</strain>
    </source>
</reference>
<protein>
    <recommendedName>
        <fullName evidence="3">Nuclease</fullName>
    </recommendedName>
</protein>
<proteinExistence type="predicted"/>
<name>A0A7V3YI85_9BACT</name>